<sequence length="179" mass="20931">MDKERLRREFFEPKNPQESGEELWSKLIQQKIPESQKFAFQQLVKELVEQRQAVNKLWKYVVLFFVIGLLAALGVYFLTCWAEYLEVIETKYVIREEIFASVMHHSLIPWNLTHSVYAPVCLGLSVRRLGEPPSRLVETVGRLVTIIALVMFAKVTLKISKSESTNERFQQMSLPHYRS</sequence>
<dbReference type="Proteomes" id="UP001331761">
    <property type="component" value="Unassembled WGS sequence"/>
</dbReference>
<comment type="caution">
    <text evidence="2">The sequence shown here is derived from an EMBL/GenBank/DDBJ whole genome shotgun (WGS) entry which is preliminary data.</text>
</comment>
<keyword evidence="1" id="KW-0812">Transmembrane</keyword>
<protein>
    <submittedName>
        <fullName evidence="2">Uncharacterized protein</fullName>
    </submittedName>
</protein>
<dbReference type="EMBL" id="WIXE01019752">
    <property type="protein sequence ID" value="KAK5969774.1"/>
    <property type="molecule type" value="Genomic_DNA"/>
</dbReference>
<gene>
    <name evidence="2" type="ORF">GCK32_006819</name>
</gene>
<proteinExistence type="predicted"/>
<reference evidence="2 3" key="1">
    <citation type="submission" date="2019-10" db="EMBL/GenBank/DDBJ databases">
        <title>Assembly and Annotation for the nematode Trichostrongylus colubriformis.</title>
        <authorList>
            <person name="Martin J."/>
        </authorList>
    </citation>
    <scope>NUCLEOTIDE SEQUENCE [LARGE SCALE GENOMIC DNA]</scope>
    <source>
        <strain evidence="2">G859</strain>
        <tissue evidence="2">Whole worm</tissue>
    </source>
</reference>
<feature type="transmembrane region" description="Helical" evidence="1">
    <location>
        <begin position="57"/>
        <end position="78"/>
    </location>
</feature>
<dbReference type="AlphaFoldDB" id="A0AAN8F5L8"/>
<keyword evidence="1" id="KW-1133">Transmembrane helix</keyword>
<keyword evidence="3" id="KW-1185">Reference proteome</keyword>
<evidence type="ECO:0000313" key="3">
    <source>
        <dbReference type="Proteomes" id="UP001331761"/>
    </source>
</evidence>
<evidence type="ECO:0000313" key="2">
    <source>
        <dbReference type="EMBL" id="KAK5969774.1"/>
    </source>
</evidence>
<accession>A0AAN8F5L8</accession>
<keyword evidence="1" id="KW-0472">Membrane</keyword>
<organism evidence="2 3">
    <name type="scientific">Trichostrongylus colubriformis</name>
    <name type="common">Black scour worm</name>
    <dbReference type="NCBI Taxonomy" id="6319"/>
    <lineage>
        <taxon>Eukaryota</taxon>
        <taxon>Metazoa</taxon>
        <taxon>Ecdysozoa</taxon>
        <taxon>Nematoda</taxon>
        <taxon>Chromadorea</taxon>
        <taxon>Rhabditida</taxon>
        <taxon>Rhabditina</taxon>
        <taxon>Rhabditomorpha</taxon>
        <taxon>Strongyloidea</taxon>
        <taxon>Trichostrongylidae</taxon>
        <taxon>Trichostrongylus</taxon>
    </lineage>
</organism>
<evidence type="ECO:0000256" key="1">
    <source>
        <dbReference type="SAM" id="Phobius"/>
    </source>
</evidence>
<name>A0AAN8F5L8_TRICO</name>